<comment type="caution">
    <text evidence="2">The sequence shown here is derived from an EMBL/GenBank/DDBJ whole genome shotgun (WGS) entry which is preliminary data.</text>
</comment>
<dbReference type="RefSeq" id="XP_058347030.1">
    <property type="nucleotide sequence ID" value="XM_058481899.1"/>
</dbReference>
<reference evidence="2 3" key="1">
    <citation type="submission" date="2023-03" db="EMBL/GenBank/DDBJ databases">
        <title>Genome sequence of Lichtheimia ornata CBS 291.66.</title>
        <authorList>
            <person name="Mohabir J.T."/>
            <person name="Shea T.P."/>
            <person name="Kurbessoian T."/>
            <person name="Berby B."/>
            <person name="Fontaine J."/>
            <person name="Livny J."/>
            <person name="Gnirke A."/>
            <person name="Stajich J.E."/>
            <person name="Cuomo C.A."/>
        </authorList>
    </citation>
    <scope>NUCLEOTIDE SEQUENCE [LARGE SCALE GENOMIC DNA]</scope>
    <source>
        <strain evidence="2">CBS 291.66</strain>
    </source>
</reference>
<proteinExistence type="predicted"/>
<accession>A0AAD7VCH6</accession>
<keyword evidence="3" id="KW-1185">Reference proteome</keyword>
<dbReference type="AlphaFoldDB" id="A0AAD7VCH6"/>
<feature type="region of interest" description="Disordered" evidence="1">
    <location>
        <begin position="69"/>
        <end position="146"/>
    </location>
</feature>
<name>A0AAD7VCH6_9FUNG</name>
<feature type="compositionally biased region" description="Low complexity" evidence="1">
    <location>
        <begin position="94"/>
        <end position="119"/>
    </location>
</feature>
<dbReference type="Proteomes" id="UP001234581">
    <property type="component" value="Unassembled WGS sequence"/>
</dbReference>
<sequence>MMFTGWINGVDEKAKVRLLQETGTSPLQPSGYEFTVQGDAGHHDWQTPSDLEPDASYALQFIYQGSDDDDDEPAFSYSGRFSITGGNATHRRSATSSSSTKVSTAVIPGATTSSTSSSSSDEKKSNEHSDSAKHQQQQQDHVTGAGTSLNPVALTILAVSSLFSTMAVSWSI</sequence>
<evidence type="ECO:0000313" key="2">
    <source>
        <dbReference type="EMBL" id="KAJ8662117.1"/>
    </source>
</evidence>
<protein>
    <submittedName>
        <fullName evidence="2">Uncharacterized protein</fullName>
    </submittedName>
</protein>
<feature type="compositionally biased region" description="Basic and acidic residues" evidence="1">
    <location>
        <begin position="120"/>
        <end position="133"/>
    </location>
</feature>
<organism evidence="2 3">
    <name type="scientific">Lichtheimia ornata</name>
    <dbReference type="NCBI Taxonomy" id="688661"/>
    <lineage>
        <taxon>Eukaryota</taxon>
        <taxon>Fungi</taxon>
        <taxon>Fungi incertae sedis</taxon>
        <taxon>Mucoromycota</taxon>
        <taxon>Mucoromycotina</taxon>
        <taxon>Mucoromycetes</taxon>
        <taxon>Mucorales</taxon>
        <taxon>Lichtheimiaceae</taxon>
        <taxon>Lichtheimia</taxon>
    </lineage>
</organism>
<evidence type="ECO:0000256" key="1">
    <source>
        <dbReference type="SAM" id="MobiDB-lite"/>
    </source>
</evidence>
<dbReference type="GeneID" id="83209227"/>
<feature type="compositionally biased region" description="Polar residues" evidence="1">
    <location>
        <begin position="134"/>
        <end position="146"/>
    </location>
</feature>
<evidence type="ECO:0000313" key="3">
    <source>
        <dbReference type="Proteomes" id="UP001234581"/>
    </source>
</evidence>
<gene>
    <name evidence="2" type="ORF">O0I10_001809</name>
</gene>
<dbReference type="EMBL" id="JARTCD010000005">
    <property type="protein sequence ID" value="KAJ8662117.1"/>
    <property type="molecule type" value="Genomic_DNA"/>
</dbReference>